<dbReference type="Proteomes" id="UP000176923">
    <property type="component" value="Unassembled WGS sequence"/>
</dbReference>
<organism evidence="8 9">
    <name type="scientific">Candidatus Gottesmanbacteria bacterium RIFCSPHIGHO2_02_FULL_39_11</name>
    <dbReference type="NCBI Taxonomy" id="1798382"/>
    <lineage>
        <taxon>Bacteria</taxon>
        <taxon>Candidatus Gottesmaniibacteriota</taxon>
    </lineage>
</organism>
<dbReference type="STRING" id="1798382.A3D77_08000"/>
<accession>A0A1F5ZK49</accession>
<feature type="domain" description="EamA" evidence="7">
    <location>
        <begin position="2"/>
        <end position="136"/>
    </location>
</feature>
<evidence type="ECO:0000256" key="4">
    <source>
        <dbReference type="ARBA" id="ARBA00022989"/>
    </source>
</evidence>
<dbReference type="EMBL" id="MFJL01000040">
    <property type="protein sequence ID" value="OGG12876.1"/>
    <property type="molecule type" value="Genomic_DNA"/>
</dbReference>
<dbReference type="PANTHER" id="PTHR32322">
    <property type="entry name" value="INNER MEMBRANE TRANSPORTER"/>
    <property type="match status" value="1"/>
</dbReference>
<evidence type="ECO:0000259" key="7">
    <source>
        <dbReference type="Pfam" id="PF00892"/>
    </source>
</evidence>
<evidence type="ECO:0000256" key="5">
    <source>
        <dbReference type="ARBA" id="ARBA00023136"/>
    </source>
</evidence>
<dbReference type="Gene3D" id="1.10.3730.20">
    <property type="match status" value="1"/>
</dbReference>
<reference evidence="8 9" key="1">
    <citation type="journal article" date="2016" name="Nat. Commun.">
        <title>Thousands of microbial genomes shed light on interconnected biogeochemical processes in an aquifer system.</title>
        <authorList>
            <person name="Anantharaman K."/>
            <person name="Brown C.T."/>
            <person name="Hug L.A."/>
            <person name="Sharon I."/>
            <person name="Castelle C.J."/>
            <person name="Probst A.J."/>
            <person name="Thomas B.C."/>
            <person name="Singh A."/>
            <person name="Wilkins M.J."/>
            <person name="Karaoz U."/>
            <person name="Brodie E.L."/>
            <person name="Williams K.H."/>
            <person name="Hubbard S.S."/>
            <person name="Banfield J.F."/>
        </authorList>
    </citation>
    <scope>NUCLEOTIDE SEQUENCE [LARGE SCALE GENOMIC DNA]</scope>
</reference>
<feature type="transmembrane region" description="Helical" evidence="6">
    <location>
        <begin position="243"/>
        <end position="260"/>
    </location>
</feature>
<dbReference type="Pfam" id="PF00892">
    <property type="entry name" value="EamA"/>
    <property type="match status" value="2"/>
</dbReference>
<dbReference type="InterPro" id="IPR037185">
    <property type="entry name" value="EmrE-like"/>
</dbReference>
<evidence type="ECO:0000256" key="1">
    <source>
        <dbReference type="ARBA" id="ARBA00004141"/>
    </source>
</evidence>
<comment type="caution">
    <text evidence="8">The sequence shown here is derived from an EMBL/GenBank/DDBJ whole genome shotgun (WGS) entry which is preliminary data.</text>
</comment>
<feature type="transmembrane region" description="Helical" evidence="6">
    <location>
        <begin position="213"/>
        <end position="231"/>
    </location>
</feature>
<feature type="transmembrane region" description="Helical" evidence="6">
    <location>
        <begin position="175"/>
        <end position="193"/>
    </location>
</feature>
<comment type="subcellular location">
    <subcellularLocation>
        <location evidence="1">Membrane</location>
        <topology evidence="1">Multi-pass membrane protein</topology>
    </subcellularLocation>
</comment>
<name>A0A1F5ZK49_9BACT</name>
<comment type="similarity">
    <text evidence="2">Belongs to the EamA transporter family.</text>
</comment>
<evidence type="ECO:0000256" key="6">
    <source>
        <dbReference type="SAM" id="Phobius"/>
    </source>
</evidence>
<keyword evidence="5 6" id="KW-0472">Membrane</keyword>
<gene>
    <name evidence="8" type="ORF">A3D77_08000</name>
</gene>
<protein>
    <recommendedName>
        <fullName evidence="7">EamA domain-containing protein</fullName>
    </recommendedName>
</protein>
<dbReference type="InterPro" id="IPR000620">
    <property type="entry name" value="EamA_dom"/>
</dbReference>
<evidence type="ECO:0000256" key="2">
    <source>
        <dbReference type="ARBA" id="ARBA00007362"/>
    </source>
</evidence>
<keyword evidence="3 6" id="KW-0812">Transmembrane</keyword>
<evidence type="ECO:0000256" key="3">
    <source>
        <dbReference type="ARBA" id="ARBA00022692"/>
    </source>
</evidence>
<feature type="transmembrane region" description="Helical" evidence="6">
    <location>
        <begin position="119"/>
        <end position="136"/>
    </location>
</feature>
<evidence type="ECO:0000313" key="9">
    <source>
        <dbReference type="Proteomes" id="UP000176923"/>
    </source>
</evidence>
<feature type="domain" description="EamA" evidence="7">
    <location>
        <begin position="146"/>
        <end position="281"/>
    </location>
</feature>
<proteinExistence type="inferred from homology"/>
<feature type="transmembrane region" description="Helical" evidence="6">
    <location>
        <begin position="148"/>
        <end position="169"/>
    </location>
</feature>
<dbReference type="InterPro" id="IPR050638">
    <property type="entry name" value="AA-Vitamin_Transporters"/>
</dbReference>
<dbReference type="SUPFAM" id="SSF103481">
    <property type="entry name" value="Multidrug resistance efflux transporter EmrE"/>
    <property type="match status" value="2"/>
</dbReference>
<feature type="transmembrane region" description="Helical" evidence="6">
    <location>
        <begin position="95"/>
        <end position="113"/>
    </location>
</feature>
<dbReference type="GO" id="GO:0016020">
    <property type="term" value="C:membrane"/>
    <property type="evidence" value="ECO:0007669"/>
    <property type="project" value="UniProtKB-SubCell"/>
</dbReference>
<dbReference type="AlphaFoldDB" id="A0A1F5ZK49"/>
<keyword evidence="4 6" id="KW-1133">Transmembrane helix</keyword>
<feature type="transmembrane region" description="Helical" evidence="6">
    <location>
        <begin position="65"/>
        <end position="83"/>
    </location>
</feature>
<dbReference type="PANTHER" id="PTHR32322:SF2">
    <property type="entry name" value="EAMA DOMAIN-CONTAINING PROTEIN"/>
    <property type="match status" value="1"/>
</dbReference>
<feature type="transmembrane region" description="Helical" evidence="6">
    <location>
        <begin position="6"/>
        <end position="25"/>
    </location>
</feature>
<feature type="transmembrane region" description="Helical" evidence="6">
    <location>
        <begin position="32"/>
        <end position="53"/>
    </location>
</feature>
<sequence>MPWIFFSLLSILAVSISNILQRVLMKDDKSDPFLYSIVFQFAAAAITGTFALIKGFALPPIGQLPLNFFLEAVLYGLGTVFIFKSLQSLESSEVTILSSARLLVTIITAVFLLHEPFGLMRILGACLIIFAILLVTERKKGFKLNRGILYAFLMSLCYGLAVTNDAFILRQNKDVLSYTAIAFFLPGIFLLFIKPDAIKKMPSLLRPSAFRNMLIMSFFYSVAAVSFYTAIGLGGNASQVGPINQASVIVTVILAILFLGEKKNLIKKIVSAIIVFAGVLALR</sequence>
<evidence type="ECO:0000313" key="8">
    <source>
        <dbReference type="EMBL" id="OGG12876.1"/>
    </source>
</evidence>